<gene>
    <name evidence="2" type="ORF">SAMN05421829_101377</name>
</gene>
<name>A0A1N6NN15_9RHOO</name>
<keyword evidence="3" id="KW-1185">Reference proteome</keyword>
<dbReference type="AlphaFoldDB" id="A0A1N6NN15"/>
<dbReference type="NCBIfam" id="TIGR03757">
    <property type="entry name" value="conj_TIGR03757"/>
    <property type="match status" value="1"/>
</dbReference>
<evidence type="ECO:0000313" key="3">
    <source>
        <dbReference type="Proteomes" id="UP000186819"/>
    </source>
</evidence>
<protein>
    <submittedName>
        <fullName evidence="2">Integrating conjugative element protein, PFL_4709 family</fullName>
    </submittedName>
</protein>
<dbReference type="EMBL" id="FTMD01000001">
    <property type="protein sequence ID" value="SIP93528.1"/>
    <property type="molecule type" value="Genomic_DNA"/>
</dbReference>
<dbReference type="RefSeq" id="WP_076600385.1">
    <property type="nucleotide sequence ID" value="NZ_FTMD01000001.1"/>
</dbReference>
<dbReference type="Pfam" id="PF07511">
    <property type="entry name" value="DUF1525"/>
    <property type="match status" value="1"/>
</dbReference>
<keyword evidence="1" id="KW-0812">Transmembrane</keyword>
<reference evidence="3" key="1">
    <citation type="submission" date="2017-01" db="EMBL/GenBank/DDBJ databases">
        <authorList>
            <person name="Varghese N."/>
            <person name="Submissions S."/>
        </authorList>
    </citation>
    <scope>NUCLEOTIDE SEQUENCE [LARGE SCALE GENOMIC DNA]</scope>
    <source>
        <strain evidence="3">ATCC 51758</strain>
    </source>
</reference>
<evidence type="ECO:0000256" key="1">
    <source>
        <dbReference type="SAM" id="Phobius"/>
    </source>
</evidence>
<keyword evidence="1" id="KW-1133">Transmembrane helix</keyword>
<dbReference type="STRING" id="34027.SAMN05421829_101377"/>
<organism evidence="2 3">
    <name type="scientific">Aromatoleum tolulyticum</name>
    <dbReference type="NCBI Taxonomy" id="34027"/>
    <lineage>
        <taxon>Bacteria</taxon>
        <taxon>Pseudomonadati</taxon>
        <taxon>Pseudomonadota</taxon>
        <taxon>Betaproteobacteria</taxon>
        <taxon>Rhodocyclales</taxon>
        <taxon>Rhodocyclaceae</taxon>
        <taxon>Aromatoleum</taxon>
    </lineage>
</organism>
<keyword evidence="1" id="KW-0472">Membrane</keyword>
<dbReference type="InterPro" id="IPR011090">
    <property type="entry name" value="Integr_conj_element_PFL4709"/>
</dbReference>
<accession>A0A1N6NN15</accession>
<dbReference type="Proteomes" id="UP000186819">
    <property type="component" value="Unassembled WGS sequence"/>
</dbReference>
<proteinExistence type="predicted"/>
<feature type="transmembrane region" description="Helical" evidence="1">
    <location>
        <begin position="20"/>
        <end position="42"/>
    </location>
</feature>
<evidence type="ECO:0000313" key="2">
    <source>
        <dbReference type="EMBL" id="SIP93528.1"/>
    </source>
</evidence>
<sequence>MLFSSHGFLPGSPSWQSMAAVVVTGLCMVLLSGVALADVLVVTDSRHPIQRMGGERVIELDLPARIEAELSTGLPADPGRAEAIMQQRLREGNETLQRHIGLAYQDVAEAWGLGIVKIPAVVVDRRYVIYGEPNVARAAARIDAYRSARP</sequence>